<evidence type="ECO:0000313" key="2">
    <source>
        <dbReference type="Proteomes" id="UP000646211"/>
    </source>
</evidence>
<organism evidence="1 2">
    <name type="scientific">Flavobacterium soyangense</name>
    <dbReference type="NCBI Taxonomy" id="2023265"/>
    <lineage>
        <taxon>Bacteria</taxon>
        <taxon>Pseudomonadati</taxon>
        <taxon>Bacteroidota</taxon>
        <taxon>Flavobacteriia</taxon>
        <taxon>Flavobacteriales</taxon>
        <taxon>Flavobacteriaceae</taxon>
        <taxon>Flavobacterium</taxon>
    </lineage>
</organism>
<protein>
    <submittedName>
        <fullName evidence="1">Uncharacterized protein</fullName>
    </submittedName>
</protein>
<dbReference type="AlphaFoldDB" id="A0A930UG48"/>
<evidence type="ECO:0000313" key="1">
    <source>
        <dbReference type="EMBL" id="MBF2709855.1"/>
    </source>
</evidence>
<dbReference type="Proteomes" id="UP000646211">
    <property type="component" value="Unassembled WGS sequence"/>
</dbReference>
<gene>
    <name evidence="1" type="ORF">IR213_14850</name>
</gene>
<dbReference type="RefSeq" id="WP_194313087.1">
    <property type="nucleotide sequence ID" value="NZ_JADHEC010000047.1"/>
</dbReference>
<name>A0A930UG48_9FLAO</name>
<accession>A0A930UG48</accession>
<reference evidence="1" key="1">
    <citation type="submission" date="2020-11" db="EMBL/GenBank/DDBJ databases">
        <title>Genome of Flavobacterium soyangense.</title>
        <authorList>
            <person name="Liu Q."/>
            <person name="Xin Y.-H."/>
        </authorList>
    </citation>
    <scope>NUCLEOTIDE SEQUENCE</scope>
    <source>
        <strain evidence="1">CGMCC 1.13493</strain>
    </source>
</reference>
<sequence>MNSSKTITLIDGHFSSDDAFELLRNLYSSKIQFHQLKNFSSMERFGKEDKMAMERIPKLKESLESILTLMKEETIGESMIEIKSVVNISFCKISSTE</sequence>
<proteinExistence type="predicted"/>
<comment type="caution">
    <text evidence="1">The sequence shown here is derived from an EMBL/GenBank/DDBJ whole genome shotgun (WGS) entry which is preliminary data.</text>
</comment>
<dbReference type="EMBL" id="JADHEC010000047">
    <property type="protein sequence ID" value="MBF2709855.1"/>
    <property type="molecule type" value="Genomic_DNA"/>
</dbReference>
<keyword evidence="2" id="KW-1185">Reference proteome</keyword>